<dbReference type="SUPFAM" id="SSF63380">
    <property type="entry name" value="Riboflavin synthase domain-like"/>
    <property type="match status" value="1"/>
</dbReference>
<dbReference type="Gene3D" id="3.40.50.80">
    <property type="entry name" value="Nucleotide-binding domain of ferredoxin-NADP reductase (FNR) module"/>
    <property type="match status" value="1"/>
</dbReference>
<dbReference type="PROSITE" id="PS00197">
    <property type="entry name" value="2FE2S_FER_1"/>
    <property type="match status" value="1"/>
</dbReference>
<dbReference type="RefSeq" id="WP_281806571.1">
    <property type="nucleotide sequence ID" value="NZ_BSEC01000004.1"/>
</dbReference>
<organism evidence="3 4">
    <name type="scientific">Methylocystis echinoides</name>
    <dbReference type="NCBI Taxonomy" id="29468"/>
    <lineage>
        <taxon>Bacteria</taxon>
        <taxon>Pseudomonadati</taxon>
        <taxon>Pseudomonadota</taxon>
        <taxon>Alphaproteobacteria</taxon>
        <taxon>Hyphomicrobiales</taxon>
        <taxon>Methylocystaceae</taxon>
        <taxon>Methylocystis</taxon>
    </lineage>
</organism>
<dbReference type="GO" id="GO:0051213">
    <property type="term" value="F:dioxygenase activity"/>
    <property type="evidence" value="ECO:0007669"/>
    <property type="project" value="UniProtKB-KW"/>
</dbReference>
<dbReference type="InterPro" id="IPR012675">
    <property type="entry name" value="Beta-grasp_dom_sf"/>
</dbReference>
<dbReference type="InterPro" id="IPR050415">
    <property type="entry name" value="MRET"/>
</dbReference>
<dbReference type="PROSITE" id="PS51384">
    <property type="entry name" value="FAD_FR"/>
    <property type="match status" value="1"/>
</dbReference>
<keyword evidence="4" id="KW-1185">Reference proteome</keyword>
<sequence length="342" mass="36166">MFNVNLVTRDGASIEFEADSTDTLLDAAAKANIFLPAVCREGGCGTCRVTRKAGIVSIGPYSKSALTDADRAAGDILLCRSKAYSDLQLSAPFDRAAVGFAPVPERGARVIDIAPAGAGAIRLALQYEDDPTHGRAAEFIPGQFMELKLPATSIARAYSLANTPNWDGTLEFLIRQHPQGAFSGYLRDSAKIGDLLLVKGPQGSFTADEASPSPRWFVAGGTGVAPMLSMLRQMVEFGMTQEARLIFGVNTEDELFATDAVKELSRSLPRLNVTLCVWQPGPNWTGFAGTPAEALAAALADGGARPDIYVCGPPALIEATEAIALAGSVSHDRIFSEQFSPA</sequence>
<protein>
    <submittedName>
        <fullName evidence="3">Anthranilate dioxygenase reductase</fullName>
    </submittedName>
</protein>
<dbReference type="EMBL" id="BSEC01000004">
    <property type="protein sequence ID" value="GLI95672.1"/>
    <property type="molecule type" value="Genomic_DNA"/>
</dbReference>
<dbReference type="Gene3D" id="3.10.20.30">
    <property type="match status" value="1"/>
</dbReference>
<reference evidence="3" key="1">
    <citation type="journal article" date="2023" name="Int. J. Syst. Evol. Microbiol.">
        <title>Methylocystis iwaonis sp. nov., a type II methane-oxidizing bacterium from surface soil of a rice paddy field in Japan, and emended description of the genus Methylocystis (ex Whittenbury et al. 1970) Bowman et al. 1993.</title>
        <authorList>
            <person name="Kaise H."/>
            <person name="Sawadogo J.B."/>
            <person name="Alam M.S."/>
            <person name="Ueno C."/>
            <person name="Dianou D."/>
            <person name="Shinjo R."/>
            <person name="Asakawa S."/>
        </authorList>
    </citation>
    <scope>NUCLEOTIDE SEQUENCE</scope>
    <source>
        <strain evidence="3">LMG27198</strain>
    </source>
</reference>
<dbReference type="GO" id="GO:0051537">
    <property type="term" value="F:2 iron, 2 sulfur cluster binding"/>
    <property type="evidence" value="ECO:0007669"/>
    <property type="project" value="InterPro"/>
</dbReference>
<dbReference type="InterPro" id="IPR006058">
    <property type="entry name" value="2Fe2S_fd_BS"/>
</dbReference>
<comment type="caution">
    <text evidence="3">The sequence shown here is derived from an EMBL/GenBank/DDBJ whole genome shotgun (WGS) entry which is preliminary data.</text>
</comment>
<gene>
    <name evidence="3" type="primary">antC_2</name>
    <name evidence="3" type="ORF">LMG27198_46640</name>
</gene>
<dbReference type="PANTHER" id="PTHR47354:SF5">
    <property type="entry name" value="PROTEIN RFBI"/>
    <property type="match status" value="1"/>
</dbReference>
<dbReference type="AlphaFoldDB" id="A0A9W6GZ56"/>
<evidence type="ECO:0000313" key="3">
    <source>
        <dbReference type="EMBL" id="GLI95672.1"/>
    </source>
</evidence>
<dbReference type="PANTHER" id="PTHR47354">
    <property type="entry name" value="NADH OXIDOREDUCTASE HCR"/>
    <property type="match status" value="1"/>
</dbReference>
<dbReference type="PRINTS" id="PR00410">
    <property type="entry name" value="PHEHYDRXLASE"/>
</dbReference>
<dbReference type="SUPFAM" id="SSF52343">
    <property type="entry name" value="Ferredoxin reductase-like, C-terminal NADP-linked domain"/>
    <property type="match status" value="1"/>
</dbReference>
<dbReference type="InterPro" id="IPR017927">
    <property type="entry name" value="FAD-bd_FR_type"/>
</dbReference>
<dbReference type="InterPro" id="IPR008333">
    <property type="entry name" value="Cbr1-like_FAD-bd_dom"/>
</dbReference>
<dbReference type="InterPro" id="IPR001041">
    <property type="entry name" value="2Fe-2S_ferredoxin-type"/>
</dbReference>
<dbReference type="Pfam" id="PF00175">
    <property type="entry name" value="NAD_binding_1"/>
    <property type="match status" value="1"/>
</dbReference>
<dbReference type="InterPro" id="IPR036010">
    <property type="entry name" value="2Fe-2S_ferredoxin-like_sf"/>
</dbReference>
<evidence type="ECO:0000259" key="1">
    <source>
        <dbReference type="PROSITE" id="PS51085"/>
    </source>
</evidence>
<feature type="domain" description="FAD-binding FR-type" evidence="2">
    <location>
        <begin position="103"/>
        <end position="208"/>
    </location>
</feature>
<dbReference type="PROSITE" id="PS51085">
    <property type="entry name" value="2FE2S_FER_2"/>
    <property type="match status" value="1"/>
</dbReference>
<dbReference type="Gene3D" id="2.40.30.10">
    <property type="entry name" value="Translation factors"/>
    <property type="match status" value="1"/>
</dbReference>
<dbReference type="InterPro" id="IPR039261">
    <property type="entry name" value="FNR_nucleotide-bd"/>
</dbReference>
<dbReference type="Proteomes" id="UP001144323">
    <property type="component" value="Unassembled WGS sequence"/>
</dbReference>
<evidence type="ECO:0000313" key="4">
    <source>
        <dbReference type="Proteomes" id="UP001144323"/>
    </source>
</evidence>
<accession>A0A9W6GZ56</accession>
<feature type="domain" description="2Fe-2S ferredoxin-type" evidence="1">
    <location>
        <begin position="2"/>
        <end position="95"/>
    </location>
</feature>
<evidence type="ECO:0000259" key="2">
    <source>
        <dbReference type="PROSITE" id="PS51384"/>
    </source>
</evidence>
<keyword evidence="3" id="KW-0223">Dioxygenase</keyword>
<dbReference type="InterPro" id="IPR017938">
    <property type="entry name" value="Riboflavin_synthase-like_b-brl"/>
</dbReference>
<dbReference type="CDD" id="cd00207">
    <property type="entry name" value="fer2"/>
    <property type="match status" value="1"/>
</dbReference>
<name>A0A9W6GZ56_9HYPH</name>
<dbReference type="Pfam" id="PF00970">
    <property type="entry name" value="FAD_binding_6"/>
    <property type="match status" value="1"/>
</dbReference>
<proteinExistence type="predicted"/>
<dbReference type="InterPro" id="IPR001433">
    <property type="entry name" value="OxRdtase_FAD/NAD-bd"/>
</dbReference>
<dbReference type="Pfam" id="PF00111">
    <property type="entry name" value="Fer2"/>
    <property type="match status" value="1"/>
</dbReference>
<dbReference type="SUPFAM" id="SSF54292">
    <property type="entry name" value="2Fe-2S ferredoxin-like"/>
    <property type="match status" value="1"/>
</dbReference>
<keyword evidence="3" id="KW-0560">Oxidoreductase</keyword>